<dbReference type="SUPFAM" id="SSF50249">
    <property type="entry name" value="Nucleic acid-binding proteins"/>
    <property type="match status" value="1"/>
</dbReference>
<dbReference type="AlphaFoldDB" id="A0A381UNA6"/>
<dbReference type="Gene3D" id="1.10.8.10">
    <property type="entry name" value="DNA helicase RuvA subunit, C-terminal domain"/>
    <property type="match status" value="1"/>
</dbReference>
<dbReference type="HAMAP" id="MF_00031">
    <property type="entry name" value="DNA_HJ_migration_RuvA"/>
    <property type="match status" value="1"/>
</dbReference>
<evidence type="ECO:0000256" key="1">
    <source>
        <dbReference type="ARBA" id="ARBA00022490"/>
    </source>
</evidence>
<dbReference type="Pfam" id="PF07499">
    <property type="entry name" value="RuvA_C"/>
    <property type="match status" value="1"/>
</dbReference>
<dbReference type="InterPro" id="IPR036267">
    <property type="entry name" value="RuvA_C_sf"/>
</dbReference>
<name>A0A381UNA6_9ZZZZ</name>
<dbReference type="InterPro" id="IPR011114">
    <property type="entry name" value="RuvA_C"/>
</dbReference>
<dbReference type="InterPro" id="IPR000085">
    <property type="entry name" value="RuvA"/>
</dbReference>
<evidence type="ECO:0000256" key="4">
    <source>
        <dbReference type="ARBA" id="ARBA00023204"/>
    </source>
</evidence>
<dbReference type="Pfam" id="PF14520">
    <property type="entry name" value="HHH_5"/>
    <property type="match status" value="1"/>
</dbReference>
<gene>
    <name evidence="6" type="ORF">METZ01_LOCUS81962</name>
</gene>
<dbReference type="Pfam" id="PF01330">
    <property type="entry name" value="RuvA_N"/>
    <property type="match status" value="1"/>
</dbReference>
<dbReference type="InterPro" id="IPR003583">
    <property type="entry name" value="Hlx-hairpin-Hlx_DNA-bd_motif"/>
</dbReference>
<dbReference type="InterPro" id="IPR010994">
    <property type="entry name" value="RuvA_2-like"/>
</dbReference>
<dbReference type="CDD" id="cd14332">
    <property type="entry name" value="UBA_RuvA_C"/>
    <property type="match status" value="1"/>
</dbReference>
<reference evidence="6" key="1">
    <citation type="submission" date="2018-05" db="EMBL/GenBank/DDBJ databases">
        <authorList>
            <person name="Lanie J.A."/>
            <person name="Ng W.-L."/>
            <person name="Kazmierczak K.M."/>
            <person name="Andrzejewski T.M."/>
            <person name="Davidsen T.M."/>
            <person name="Wayne K.J."/>
            <person name="Tettelin H."/>
            <person name="Glass J.I."/>
            <person name="Rusch D."/>
            <person name="Podicherti R."/>
            <person name="Tsui H.-C.T."/>
            <person name="Winkler M.E."/>
        </authorList>
    </citation>
    <scope>NUCLEOTIDE SEQUENCE</scope>
</reference>
<dbReference type="SUPFAM" id="SSF46929">
    <property type="entry name" value="DNA helicase RuvA subunit, C-terminal domain"/>
    <property type="match status" value="1"/>
</dbReference>
<evidence type="ECO:0000256" key="3">
    <source>
        <dbReference type="ARBA" id="ARBA00023125"/>
    </source>
</evidence>
<dbReference type="GO" id="GO:0005524">
    <property type="term" value="F:ATP binding"/>
    <property type="evidence" value="ECO:0007669"/>
    <property type="project" value="InterPro"/>
</dbReference>
<proteinExistence type="inferred from homology"/>
<protein>
    <recommendedName>
        <fullName evidence="5">Helix-hairpin-helix DNA-binding motif class 1 domain-containing protein</fullName>
    </recommendedName>
</protein>
<keyword evidence="4" id="KW-0234">DNA repair</keyword>
<accession>A0A381UNA6</accession>
<keyword evidence="3" id="KW-0238">DNA-binding</keyword>
<dbReference type="GO" id="GO:0009378">
    <property type="term" value="F:four-way junction helicase activity"/>
    <property type="evidence" value="ECO:0007669"/>
    <property type="project" value="InterPro"/>
</dbReference>
<feature type="non-terminal residue" evidence="6">
    <location>
        <position position="1"/>
    </location>
</feature>
<evidence type="ECO:0000259" key="5">
    <source>
        <dbReference type="SMART" id="SM00278"/>
    </source>
</evidence>
<sequence>VIAALRGLLHEKTPEYVIVDVGGVGYQVYLPLPAFYEIGELGDEVLLRIHTHVRDDTFQLYGFKDLPQQRLFEHLISVAGIGPKLAVTILSGMDTDLLVGAIVDSDIARLSTIPGVGKKTAERMALELKEKVDDLGLVVLDSGPRGIRQDVLSALENLGYRPRDAERALDKVEDPADQFEALLKQTLRVLAN</sequence>
<feature type="domain" description="Helix-hairpin-helix DNA-binding motif class 1" evidence="5">
    <location>
        <begin position="73"/>
        <end position="92"/>
    </location>
</feature>
<dbReference type="GO" id="GO:0009379">
    <property type="term" value="C:Holliday junction helicase complex"/>
    <property type="evidence" value="ECO:0007669"/>
    <property type="project" value="InterPro"/>
</dbReference>
<dbReference type="Gene3D" id="2.40.50.140">
    <property type="entry name" value="Nucleic acid-binding proteins"/>
    <property type="match status" value="1"/>
</dbReference>
<dbReference type="EMBL" id="UINC01006699">
    <property type="protein sequence ID" value="SVA29108.1"/>
    <property type="molecule type" value="Genomic_DNA"/>
</dbReference>
<dbReference type="GO" id="GO:0006310">
    <property type="term" value="P:DNA recombination"/>
    <property type="evidence" value="ECO:0007669"/>
    <property type="project" value="InterPro"/>
</dbReference>
<keyword evidence="2" id="KW-0227">DNA damage</keyword>
<dbReference type="Gene3D" id="1.10.150.20">
    <property type="entry name" value="5' to 3' exonuclease, C-terminal subdomain"/>
    <property type="match status" value="1"/>
</dbReference>
<dbReference type="SMART" id="SM00278">
    <property type="entry name" value="HhH1"/>
    <property type="match status" value="2"/>
</dbReference>
<evidence type="ECO:0000313" key="6">
    <source>
        <dbReference type="EMBL" id="SVA29108.1"/>
    </source>
</evidence>
<dbReference type="SUPFAM" id="SSF47781">
    <property type="entry name" value="RuvA domain 2-like"/>
    <property type="match status" value="1"/>
</dbReference>
<dbReference type="GO" id="GO:0003677">
    <property type="term" value="F:DNA binding"/>
    <property type="evidence" value="ECO:0007669"/>
    <property type="project" value="UniProtKB-KW"/>
</dbReference>
<dbReference type="NCBIfam" id="TIGR00084">
    <property type="entry name" value="ruvA"/>
    <property type="match status" value="1"/>
</dbReference>
<evidence type="ECO:0000256" key="2">
    <source>
        <dbReference type="ARBA" id="ARBA00022763"/>
    </source>
</evidence>
<feature type="domain" description="Helix-hairpin-helix DNA-binding motif class 1" evidence="5">
    <location>
        <begin position="108"/>
        <end position="127"/>
    </location>
</feature>
<dbReference type="InterPro" id="IPR012340">
    <property type="entry name" value="NA-bd_OB-fold"/>
</dbReference>
<dbReference type="InterPro" id="IPR013849">
    <property type="entry name" value="DNA_helicase_Holl-junc_RuvA_I"/>
</dbReference>
<organism evidence="6">
    <name type="scientific">marine metagenome</name>
    <dbReference type="NCBI Taxonomy" id="408172"/>
    <lineage>
        <taxon>unclassified sequences</taxon>
        <taxon>metagenomes</taxon>
        <taxon>ecological metagenomes</taxon>
    </lineage>
</organism>
<dbReference type="GO" id="GO:0006281">
    <property type="term" value="P:DNA repair"/>
    <property type="evidence" value="ECO:0007669"/>
    <property type="project" value="UniProtKB-KW"/>
</dbReference>
<keyword evidence="1" id="KW-0963">Cytoplasm</keyword>